<feature type="region of interest" description="Disordered" evidence="1">
    <location>
        <begin position="45"/>
        <end position="112"/>
    </location>
</feature>
<evidence type="ECO:0000313" key="3">
    <source>
        <dbReference type="EMBL" id="KAK2590360.1"/>
    </source>
</evidence>
<feature type="region of interest" description="Disordered" evidence="1">
    <location>
        <begin position="306"/>
        <end position="372"/>
    </location>
</feature>
<dbReference type="Proteomes" id="UP001251528">
    <property type="component" value="Unassembled WGS sequence"/>
</dbReference>
<feature type="compositionally biased region" description="Polar residues" evidence="1">
    <location>
        <begin position="627"/>
        <end position="637"/>
    </location>
</feature>
<accession>A0AAJ0CC37</accession>
<dbReference type="PROSITE" id="PS00028">
    <property type="entry name" value="ZINC_FINGER_C2H2_1"/>
    <property type="match status" value="1"/>
</dbReference>
<evidence type="ECO:0000313" key="4">
    <source>
        <dbReference type="Proteomes" id="UP001251528"/>
    </source>
</evidence>
<reference evidence="3" key="1">
    <citation type="submission" date="2023-06" db="EMBL/GenBank/DDBJ databases">
        <title>Conoideocrella luteorostrata (Hypocreales: Clavicipitaceae), a potential biocontrol fungus for elongate hemlock scale in United States Christmas tree production areas.</title>
        <authorList>
            <person name="Barrett H."/>
            <person name="Lovett B."/>
            <person name="Macias A.M."/>
            <person name="Stajich J.E."/>
            <person name="Kasson M.T."/>
        </authorList>
    </citation>
    <scope>NUCLEOTIDE SEQUENCE</scope>
    <source>
        <strain evidence="3">ARSEF 14590</strain>
    </source>
</reference>
<dbReference type="PANTHER" id="PTHR38166">
    <property type="entry name" value="C2H2-TYPE DOMAIN-CONTAINING PROTEIN-RELATED"/>
    <property type="match status" value="1"/>
</dbReference>
<feature type="compositionally biased region" description="Polar residues" evidence="1">
    <location>
        <begin position="46"/>
        <end position="60"/>
    </location>
</feature>
<sequence>MAMLLLPQSEPMCRDSAAAAASIWPETDQRGPETLDAWHGFLLTAGISQNPPSKGSSQRSTRIRRYSDDERPRYFKKRSGNRNPKDREDGDDDKDDYYDRSHTEDAGGSNNKSRLFACPFQKHQLQHSSLVDERSCRAGGFSQLDRVKKHILRHHKVLFCQCNKACKSLQQLAGHLVEGNHHTHDDPEAWQRIYRDLFPGELVPDPYIQENEDLVTHPKRRFKPPEPGTVTDLQALSQSLLHPARLSAILHDAGPQLFPEHRNDMASTTDGDAVCLRCELLDIRNSLTEFQDLRLASTRYGTSAIPWRQHPQASGGAGGFGDYNNNNHNSGSSQQNSGNPGGSDNNGSSLNTGGSGSPGSAGSGGSGESSATPMPQYGGSTIAWICCYYRFDPEGYGVRGSSRWHHCETKPWYQFCDLLKHYRTAHKKYICGLCFEVFATNNARLYHDKETSHCRCCFATFPKIASGGLFHHSREYENHTGCSAPYQNGLRDEYRWRRCFEGLLGVNSSQSYNPYFSFAPTEQPGGGAEAVSSATRQDEEIRRLGAENSLLRAENSLLITSVASLQRQVEEQRQVFRFWTENAWQSMALGPSMPQPQPQPQNTLFSGLSHNGQMTAQQGMFPHPAWQGSSDARSADPTQHHSTGDTAMGLSDGMQQTLPDTSAMEGIWPNTLDDADNFLDWELFPPSNVDLTGQMHAS</sequence>
<feature type="region of interest" description="Disordered" evidence="1">
    <location>
        <begin position="588"/>
        <end position="669"/>
    </location>
</feature>
<feature type="compositionally biased region" description="Gly residues" evidence="1">
    <location>
        <begin position="353"/>
        <end position="367"/>
    </location>
</feature>
<feature type="domain" description="C2H2-type" evidence="2">
    <location>
        <begin position="431"/>
        <end position="453"/>
    </location>
</feature>
<keyword evidence="4" id="KW-1185">Reference proteome</keyword>
<evidence type="ECO:0000259" key="2">
    <source>
        <dbReference type="PROSITE" id="PS00028"/>
    </source>
</evidence>
<dbReference type="AlphaFoldDB" id="A0AAJ0CC37"/>
<name>A0AAJ0CC37_9HYPO</name>
<feature type="compositionally biased region" description="Low complexity" evidence="1">
    <location>
        <begin position="322"/>
        <end position="352"/>
    </location>
</feature>
<dbReference type="EMBL" id="JASWJB010000449">
    <property type="protein sequence ID" value="KAK2590360.1"/>
    <property type="molecule type" value="Genomic_DNA"/>
</dbReference>
<dbReference type="PANTHER" id="PTHR38166:SF1">
    <property type="entry name" value="C2H2-TYPE DOMAIN-CONTAINING PROTEIN"/>
    <property type="match status" value="1"/>
</dbReference>
<gene>
    <name evidence="3" type="ORF">QQS21_011953</name>
</gene>
<organism evidence="3 4">
    <name type="scientific">Conoideocrella luteorostrata</name>
    <dbReference type="NCBI Taxonomy" id="1105319"/>
    <lineage>
        <taxon>Eukaryota</taxon>
        <taxon>Fungi</taxon>
        <taxon>Dikarya</taxon>
        <taxon>Ascomycota</taxon>
        <taxon>Pezizomycotina</taxon>
        <taxon>Sordariomycetes</taxon>
        <taxon>Hypocreomycetidae</taxon>
        <taxon>Hypocreales</taxon>
        <taxon>Clavicipitaceae</taxon>
        <taxon>Conoideocrella</taxon>
    </lineage>
</organism>
<protein>
    <recommendedName>
        <fullName evidence="2">C2H2-type domain-containing protein</fullName>
    </recommendedName>
</protein>
<evidence type="ECO:0000256" key="1">
    <source>
        <dbReference type="SAM" id="MobiDB-lite"/>
    </source>
</evidence>
<dbReference type="InterPro" id="IPR013087">
    <property type="entry name" value="Znf_C2H2_type"/>
</dbReference>
<proteinExistence type="predicted"/>
<comment type="caution">
    <text evidence="3">The sequence shown here is derived from an EMBL/GenBank/DDBJ whole genome shotgun (WGS) entry which is preliminary data.</text>
</comment>
<feature type="compositionally biased region" description="Polar residues" evidence="1">
    <location>
        <begin position="602"/>
        <end position="618"/>
    </location>
</feature>